<evidence type="ECO:0000313" key="7">
    <source>
        <dbReference type="Proteomes" id="UP000283523"/>
    </source>
</evidence>
<dbReference type="GO" id="GO:0003700">
    <property type="term" value="F:DNA-binding transcription factor activity"/>
    <property type="evidence" value="ECO:0007669"/>
    <property type="project" value="TreeGrafter"/>
</dbReference>
<dbReference type="InterPro" id="IPR009057">
    <property type="entry name" value="Homeodomain-like_sf"/>
</dbReference>
<dbReference type="Pfam" id="PF00440">
    <property type="entry name" value="TetR_N"/>
    <property type="match status" value="1"/>
</dbReference>
<sequence length="242" mass="27540">MCPLVALYMTSEIHSESMQRDRAQTEQRLIEAVGLMIAEEGYDKIGINRVAARAGVNKILIYRYFGGLQGLLDAYLQHLQLNLTSSAIDMERLHNATLEEIFEYCADYFIDEYRRFRRDTRAQELLKAALLSKDYPANVFAEREQHLGAIIKQISDLIQAPYGLAFATFMHSAMITLTVFKQQHKKPFGLDLDDDAAWGQIEAVIRHIFRGSYAFMKKQLPDLTTMPHLTESDLSSTDGNPA</sequence>
<name>A0A418ME79_9BACT</name>
<organism evidence="6 7">
    <name type="scientific">Fibrisoma montanum</name>
    <dbReference type="NCBI Taxonomy" id="2305895"/>
    <lineage>
        <taxon>Bacteria</taxon>
        <taxon>Pseudomonadati</taxon>
        <taxon>Bacteroidota</taxon>
        <taxon>Cytophagia</taxon>
        <taxon>Cytophagales</taxon>
        <taxon>Spirosomataceae</taxon>
        <taxon>Fibrisoma</taxon>
    </lineage>
</organism>
<dbReference type="InterPro" id="IPR001647">
    <property type="entry name" value="HTH_TetR"/>
</dbReference>
<reference evidence="6 7" key="1">
    <citation type="submission" date="2018-08" db="EMBL/GenBank/DDBJ databases">
        <title>Fibrisoma montanum sp. nov., isolated from Danxia mountain soil.</title>
        <authorList>
            <person name="Huang Y."/>
        </authorList>
    </citation>
    <scope>NUCLEOTIDE SEQUENCE [LARGE SCALE GENOMIC DNA]</scope>
    <source>
        <strain evidence="6 7">HYT19</strain>
    </source>
</reference>
<feature type="domain" description="HTH tetR-type" evidence="5">
    <location>
        <begin position="23"/>
        <end position="83"/>
    </location>
</feature>
<accession>A0A418ME79</accession>
<keyword evidence="7" id="KW-1185">Reference proteome</keyword>
<evidence type="ECO:0000313" key="6">
    <source>
        <dbReference type="EMBL" id="RIV25091.1"/>
    </source>
</evidence>
<dbReference type="PANTHER" id="PTHR30055:SF234">
    <property type="entry name" value="HTH-TYPE TRANSCRIPTIONAL REGULATOR BETI"/>
    <property type="match status" value="1"/>
</dbReference>
<dbReference type="PANTHER" id="PTHR30055">
    <property type="entry name" value="HTH-TYPE TRANSCRIPTIONAL REGULATOR RUTR"/>
    <property type="match status" value="1"/>
</dbReference>
<gene>
    <name evidence="6" type="ORF">DYU11_07160</name>
</gene>
<dbReference type="GO" id="GO:0000976">
    <property type="term" value="F:transcription cis-regulatory region binding"/>
    <property type="evidence" value="ECO:0007669"/>
    <property type="project" value="TreeGrafter"/>
</dbReference>
<keyword evidence="3" id="KW-0804">Transcription</keyword>
<dbReference type="AlphaFoldDB" id="A0A418ME79"/>
<dbReference type="PRINTS" id="PR00455">
    <property type="entry name" value="HTHTETR"/>
</dbReference>
<protein>
    <submittedName>
        <fullName evidence="6">TetR/AcrR family transcriptional regulator</fullName>
    </submittedName>
</protein>
<feature type="DNA-binding region" description="H-T-H motif" evidence="4">
    <location>
        <begin position="46"/>
        <end position="65"/>
    </location>
</feature>
<evidence type="ECO:0000256" key="3">
    <source>
        <dbReference type="ARBA" id="ARBA00023163"/>
    </source>
</evidence>
<dbReference type="Gene3D" id="1.10.357.10">
    <property type="entry name" value="Tetracycline Repressor, domain 2"/>
    <property type="match status" value="1"/>
</dbReference>
<keyword evidence="2 4" id="KW-0238">DNA-binding</keyword>
<evidence type="ECO:0000256" key="1">
    <source>
        <dbReference type="ARBA" id="ARBA00023015"/>
    </source>
</evidence>
<evidence type="ECO:0000256" key="4">
    <source>
        <dbReference type="PROSITE-ProRule" id="PRU00335"/>
    </source>
</evidence>
<dbReference type="EMBL" id="QXED01000002">
    <property type="protein sequence ID" value="RIV25091.1"/>
    <property type="molecule type" value="Genomic_DNA"/>
</dbReference>
<evidence type="ECO:0000259" key="5">
    <source>
        <dbReference type="PROSITE" id="PS50977"/>
    </source>
</evidence>
<evidence type="ECO:0000256" key="2">
    <source>
        <dbReference type="ARBA" id="ARBA00023125"/>
    </source>
</evidence>
<dbReference type="InterPro" id="IPR050109">
    <property type="entry name" value="HTH-type_TetR-like_transc_reg"/>
</dbReference>
<dbReference type="SUPFAM" id="SSF46689">
    <property type="entry name" value="Homeodomain-like"/>
    <property type="match status" value="1"/>
</dbReference>
<dbReference type="PROSITE" id="PS50977">
    <property type="entry name" value="HTH_TETR_2"/>
    <property type="match status" value="1"/>
</dbReference>
<keyword evidence="1" id="KW-0805">Transcription regulation</keyword>
<proteinExistence type="predicted"/>
<dbReference type="Proteomes" id="UP000283523">
    <property type="component" value="Unassembled WGS sequence"/>
</dbReference>
<comment type="caution">
    <text evidence="6">The sequence shown here is derived from an EMBL/GenBank/DDBJ whole genome shotgun (WGS) entry which is preliminary data.</text>
</comment>